<dbReference type="OrthoDB" id="10018757at2759"/>
<dbReference type="EMBL" id="BGZK01001235">
    <property type="protein sequence ID" value="GBP75089.1"/>
    <property type="molecule type" value="Genomic_DNA"/>
</dbReference>
<sequence>MLTDAEKQIKLNIYRASLEMLQQDPDSFLAQSTTMVETIGRRRLLRARRAQSPEQYNLYVLRLDIVRERFRSG</sequence>
<keyword evidence="2" id="KW-1185">Reference proteome</keyword>
<evidence type="ECO:0000313" key="2">
    <source>
        <dbReference type="Proteomes" id="UP000299102"/>
    </source>
</evidence>
<dbReference type="Proteomes" id="UP000299102">
    <property type="component" value="Unassembled WGS sequence"/>
</dbReference>
<organism evidence="1 2">
    <name type="scientific">Eumeta variegata</name>
    <name type="common">Bagworm moth</name>
    <name type="synonym">Eumeta japonica</name>
    <dbReference type="NCBI Taxonomy" id="151549"/>
    <lineage>
        <taxon>Eukaryota</taxon>
        <taxon>Metazoa</taxon>
        <taxon>Ecdysozoa</taxon>
        <taxon>Arthropoda</taxon>
        <taxon>Hexapoda</taxon>
        <taxon>Insecta</taxon>
        <taxon>Pterygota</taxon>
        <taxon>Neoptera</taxon>
        <taxon>Endopterygota</taxon>
        <taxon>Lepidoptera</taxon>
        <taxon>Glossata</taxon>
        <taxon>Ditrysia</taxon>
        <taxon>Tineoidea</taxon>
        <taxon>Psychidae</taxon>
        <taxon>Oiketicinae</taxon>
        <taxon>Eumeta</taxon>
    </lineage>
</organism>
<accession>A0A4C1YKD1</accession>
<evidence type="ECO:0000313" key="1">
    <source>
        <dbReference type="EMBL" id="GBP75089.1"/>
    </source>
</evidence>
<proteinExistence type="predicted"/>
<gene>
    <name evidence="1" type="ORF">EVAR_49260_1</name>
</gene>
<name>A0A4C1YKD1_EUMVA</name>
<reference evidence="1 2" key="1">
    <citation type="journal article" date="2019" name="Commun. Biol.">
        <title>The bagworm genome reveals a unique fibroin gene that provides high tensile strength.</title>
        <authorList>
            <person name="Kono N."/>
            <person name="Nakamura H."/>
            <person name="Ohtoshi R."/>
            <person name="Tomita M."/>
            <person name="Numata K."/>
            <person name="Arakawa K."/>
        </authorList>
    </citation>
    <scope>NUCLEOTIDE SEQUENCE [LARGE SCALE GENOMIC DNA]</scope>
</reference>
<dbReference type="AlphaFoldDB" id="A0A4C1YKD1"/>
<comment type="caution">
    <text evidence="1">The sequence shown here is derived from an EMBL/GenBank/DDBJ whole genome shotgun (WGS) entry which is preliminary data.</text>
</comment>
<protein>
    <submittedName>
        <fullName evidence="1">Uncharacterized protein</fullName>
    </submittedName>
</protein>